<reference evidence="2" key="1">
    <citation type="submission" date="2017-09" db="EMBL/GenBank/DDBJ databases">
        <authorList>
            <person name="Varghese N."/>
            <person name="Submissions S."/>
        </authorList>
    </citation>
    <scope>NUCLEOTIDE SEQUENCE [LARGE SCALE GENOMIC DNA]</scope>
    <source>
        <strain evidence="2">DSM 29961</strain>
    </source>
</reference>
<protein>
    <submittedName>
        <fullName evidence="1">Uncharacterized protein</fullName>
    </submittedName>
</protein>
<sequence>MNIIWRIAGLALAAGLVLFLVSLLLKVLLVALGVALLARVVGSRLAGGRAFGRVRDGGWQSSTIISIDNPAYRTPVNQASYDRIIPIS</sequence>
<dbReference type="AlphaFoldDB" id="A0A286FGB4"/>
<evidence type="ECO:0000313" key="1">
    <source>
        <dbReference type="EMBL" id="SOD82039.1"/>
    </source>
</evidence>
<name>A0A286FGB4_9BACT</name>
<dbReference type="Proteomes" id="UP000219452">
    <property type="component" value="Unassembled WGS sequence"/>
</dbReference>
<organism evidence="1 2">
    <name type="scientific">Spirosoma fluviale</name>
    <dbReference type="NCBI Taxonomy" id="1597977"/>
    <lineage>
        <taxon>Bacteria</taxon>
        <taxon>Pseudomonadati</taxon>
        <taxon>Bacteroidota</taxon>
        <taxon>Cytophagia</taxon>
        <taxon>Cytophagales</taxon>
        <taxon>Cytophagaceae</taxon>
        <taxon>Spirosoma</taxon>
    </lineage>
</organism>
<keyword evidence="2" id="KW-1185">Reference proteome</keyword>
<dbReference type="EMBL" id="OCNH01000001">
    <property type="protein sequence ID" value="SOD82039.1"/>
    <property type="molecule type" value="Genomic_DNA"/>
</dbReference>
<proteinExistence type="predicted"/>
<evidence type="ECO:0000313" key="2">
    <source>
        <dbReference type="Proteomes" id="UP000219452"/>
    </source>
</evidence>
<dbReference type="OrthoDB" id="965474at2"/>
<accession>A0A286FGB4</accession>
<gene>
    <name evidence="1" type="ORF">SAMN06269250_2000</name>
</gene>
<dbReference type="RefSeq" id="WP_097125575.1">
    <property type="nucleotide sequence ID" value="NZ_OCNH01000001.1"/>
</dbReference>